<dbReference type="Proteomes" id="UP001050808">
    <property type="component" value="Unassembled WGS sequence"/>
</dbReference>
<accession>A0ABQ3QVB9</accession>
<sequence>MAVGAQGVDQGAAFDAAAFEVVDGAVGGAVVSGGPEDFHDDVVSLEGAACVFEGVEDGCGFEGGGHGGDPFGAVGRCFYLQLLELFY</sequence>
<comment type="caution">
    <text evidence="1">The sequence shown here is derived from an EMBL/GenBank/DDBJ whole genome shotgun (WGS) entry which is preliminary data.</text>
</comment>
<organism evidence="1 2">
    <name type="scientific">Streptomyces violascens</name>
    <dbReference type="NCBI Taxonomy" id="67381"/>
    <lineage>
        <taxon>Bacteria</taxon>
        <taxon>Bacillati</taxon>
        <taxon>Actinomycetota</taxon>
        <taxon>Actinomycetes</taxon>
        <taxon>Kitasatosporales</taxon>
        <taxon>Streptomycetaceae</taxon>
        <taxon>Streptomyces</taxon>
    </lineage>
</organism>
<name>A0ABQ3QVB9_9ACTN</name>
<gene>
    <name evidence="1" type="ORF">Sviol_56340</name>
</gene>
<protein>
    <submittedName>
        <fullName evidence="1">Uncharacterized protein</fullName>
    </submittedName>
</protein>
<reference evidence="1" key="1">
    <citation type="submission" date="2024-05" db="EMBL/GenBank/DDBJ databases">
        <title>Whole genome shotgun sequence of Streptomyces violascens NBRC 12920.</title>
        <authorList>
            <person name="Komaki H."/>
            <person name="Tamura T."/>
        </authorList>
    </citation>
    <scope>NUCLEOTIDE SEQUENCE</scope>
    <source>
        <strain evidence="1">NBRC 12920</strain>
    </source>
</reference>
<evidence type="ECO:0000313" key="1">
    <source>
        <dbReference type="EMBL" id="GHI41226.1"/>
    </source>
</evidence>
<dbReference type="EMBL" id="BNDY01000017">
    <property type="protein sequence ID" value="GHI41226.1"/>
    <property type="molecule type" value="Genomic_DNA"/>
</dbReference>
<evidence type="ECO:0000313" key="2">
    <source>
        <dbReference type="Proteomes" id="UP001050808"/>
    </source>
</evidence>
<proteinExistence type="predicted"/>
<keyword evidence="2" id="KW-1185">Reference proteome</keyword>